<keyword evidence="5" id="KW-0472">Membrane</keyword>
<keyword evidence="14" id="KW-1185">Reference proteome</keyword>
<keyword evidence="6 11" id="KW-0732">Signal</keyword>
<evidence type="ECO:0000256" key="8">
    <source>
        <dbReference type="ARBA" id="ARBA00023288"/>
    </source>
</evidence>
<evidence type="ECO:0000256" key="3">
    <source>
        <dbReference type="ARBA" id="ARBA00010031"/>
    </source>
</evidence>
<sequence length="287" mass="29281">MLSNSSKALLLLLGLAITLVQTQFVDSLPQCVQNCISQSQDDNCSVADVACLCRASSGNFLPDLITCMHGNCDNSLDNNLLLTPLQLICEAVGAPIPESAIRNAENQASSLAAQVTTTVTVGGASATGGAEATTTVSISMSSSVSTKTIIKTESGSTVYVVYPITVGSTTTVSGKPSTVTIASVSTYTTIDSQGSTVTETSTYTQTTGAPSGAASSSVSSTTTFTTSIQAEETSSSGSPSRTSSGNGKPEVTNSSPFTTTNGNDGSKERVSSLLGFSVFLMACCLWY</sequence>
<evidence type="ECO:0000256" key="7">
    <source>
        <dbReference type="ARBA" id="ARBA00023157"/>
    </source>
</evidence>
<gene>
    <name evidence="13" type="ORF">NA56DRAFT_707552</name>
</gene>
<comment type="caution">
    <text evidence="9">Lacks conserved residue(s) required for the propagation of feature annotation.</text>
</comment>
<keyword evidence="7 9" id="KW-1015">Disulfide bond</keyword>
<protein>
    <recommendedName>
        <fullName evidence="12">CFEM domain-containing protein</fullName>
    </recommendedName>
</protein>
<comment type="similarity">
    <text evidence="3">Belongs to the RBT5 family.</text>
</comment>
<name>A0A2J6PTT9_9HELO</name>
<evidence type="ECO:0000256" key="4">
    <source>
        <dbReference type="ARBA" id="ARBA00022525"/>
    </source>
</evidence>
<keyword evidence="9" id="KW-0479">Metal-binding</keyword>
<dbReference type="OrthoDB" id="3558019at2759"/>
<feature type="signal peptide" evidence="11">
    <location>
        <begin position="1"/>
        <end position="22"/>
    </location>
</feature>
<comment type="subcellular location">
    <subcellularLocation>
        <location evidence="1">Membrane</location>
        <topology evidence="1">Lipid-anchor</topology>
        <topology evidence="1">GPI-anchor</topology>
    </subcellularLocation>
    <subcellularLocation>
        <location evidence="2">Secreted</location>
    </subcellularLocation>
</comment>
<keyword evidence="4" id="KW-0964">Secreted</keyword>
<reference evidence="13 14" key="1">
    <citation type="submission" date="2016-05" db="EMBL/GenBank/DDBJ databases">
        <title>A degradative enzymes factory behind the ericoid mycorrhizal symbiosis.</title>
        <authorList>
            <consortium name="DOE Joint Genome Institute"/>
            <person name="Martino E."/>
            <person name="Morin E."/>
            <person name="Grelet G."/>
            <person name="Kuo A."/>
            <person name="Kohler A."/>
            <person name="Daghino S."/>
            <person name="Barry K."/>
            <person name="Choi C."/>
            <person name="Cichocki N."/>
            <person name="Clum A."/>
            <person name="Copeland A."/>
            <person name="Hainaut M."/>
            <person name="Haridas S."/>
            <person name="Labutti K."/>
            <person name="Lindquist E."/>
            <person name="Lipzen A."/>
            <person name="Khouja H.-R."/>
            <person name="Murat C."/>
            <person name="Ohm R."/>
            <person name="Olson A."/>
            <person name="Spatafora J."/>
            <person name="Veneault-Fourrey C."/>
            <person name="Henrissat B."/>
            <person name="Grigoriev I."/>
            <person name="Martin F."/>
            <person name="Perotto S."/>
        </authorList>
    </citation>
    <scope>NUCLEOTIDE SEQUENCE [LARGE SCALE GENOMIC DNA]</scope>
    <source>
        <strain evidence="13 14">UAMH 7357</strain>
    </source>
</reference>
<keyword evidence="9" id="KW-0349">Heme</keyword>
<evidence type="ECO:0000259" key="12">
    <source>
        <dbReference type="PROSITE" id="PS52012"/>
    </source>
</evidence>
<keyword evidence="5" id="KW-0336">GPI-anchor</keyword>
<evidence type="ECO:0000256" key="9">
    <source>
        <dbReference type="PROSITE-ProRule" id="PRU01356"/>
    </source>
</evidence>
<dbReference type="GO" id="GO:0046872">
    <property type="term" value="F:metal ion binding"/>
    <property type="evidence" value="ECO:0007669"/>
    <property type="project" value="UniProtKB-UniRule"/>
</dbReference>
<evidence type="ECO:0000313" key="13">
    <source>
        <dbReference type="EMBL" id="PMD17427.1"/>
    </source>
</evidence>
<dbReference type="STRING" id="1745343.A0A2J6PTT9"/>
<dbReference type="AlphaFoldDB" id="A0A2J6PTT9"/>
<evidence type="ECO:0000256" key="10">
    <source>
        <dbReference type="SAM" id="MobiDB-lite"/>
    </source>
</evidence>
<evidence type="ECO:0000256" key="5">
    <source>
        <dbReference type="ARBA" id="ARBA00022622"/>
    </source>
</evidence>
<feature type="domain" description="CFEM" evidence="12">
    <location>
        <begin position="3"/>
        <end position="116"/>
    </location>
</feature>
<feature type="compositionally biased region" description="Polar residues" evidence="10">
    <location>
        <begin position="251"/>
        <end position="264"/>
    </location>
</feature>
<keyword evidence="5" id="KW-0325">Glycoprotein</keyword>
<feature type="disulfide bond" evidence="9">
    <location>
        <begin position="44"/>
        <end position="51"/>
    </location>
</feature>
<dbReference type="Pfam" id="PF05730">
    <property type="entry name" value="CFEM"/>
    <property type="match status" value="1"/>
</dbReference>
<feature type="chain" id="PRO_5014471209" description="CFEM domain-containing protein" evidence="11">
    <location>
        <begin position="23"/>
        <end position="287"/>
    </location>
</feature>
<dbReference type="GO" id="GO:0098552">
    <property type="term" value="C:side of membrane"/>
    <property type="evidence" value="ECO:0007669"/>
    <property type="project" value="UniProtKB-KW"/>
</dbReference>
<feature type="compositionally biased region" description="Low complexity" evidence="10">
    <location>
        <begin position="201"/>
        <end position="245"/>
    </location>
</feature>
<feature type="binding site" description="axial binding residue" evidence="9">
    <location>
        <position position="48"/>
    </location>
    <ligand>
        <name>heme</name>
        <dbReference type="ChEBI" id="CHEBI:30413"/>
    </ligand>
    <ligandPart>
        <name>Fe</name>
        <dbReference type="ChEBI" id="CHEBI:18248"/>
    </ligandPart>
</feature>
<evidence type="ECO:0000313" key="14">
    <source>
        <dbReference type="Proteomes" id="UP000235672"/>
    </source>
</evidence>
<dbReference type="PROSITE" id="PS52012">
    <property type="entry name" value="CFEM"/>
    <property type="match status" value="1"/>
</dbReference>
<evidence type="ECO:0000256" key="6">
    <source>
        <dbReference type="ARBA" id="ARBA00022729"/>
    </source>
</evidence>
<dbReference type="EMBL" id="KZ613499">
    <property type="protein sequence ID" value="PMD17427.1"/>
    <property type="molecule type" value="Genomic_DNA"/>
</dbReference>
<keyword evidence="9" id="KW-0408">Iron</keyword>
<keyword evidence="8" id="KW-0449">Lipoprotein</keyword>
<evidence type="ECO:0000256" key="2">
    <source>
        <dbReference type="ARBA" id="ARBA00004613"/>
    </source>
</evidence>
<proteinExistence type="inferred from homology"/>
<accession>A0A2J6PTT9</accession>
<evidence type="ECO:0000256" key="11">
    <source>
        <dbReference type="SAM" id="SignalP"/>
    </source>
</evidence>
<organism evidence="13 14">
    <name type="scientific">Hyaloscypha hepaticicola</name>
    <dbReference type="NCBI Taxonomy" id="2082293"/>
    <lineage>
        <taxon>Eukaryota</taxon>
        <taxon>Fungi</taxon>
        <taxon>Dikarya</taxon>
        <taxon>Ascomycota</taxon>
        <taxon>Pezizomycotina</taxon>
        <taxon>Leotiomycetes</taxon>
        <taxon>Helotiales</taxon>
        <taxon>Hyaloscyphaceae</taxon>
        <taxon>Hyaloscypha</taxon>
    </lineage>
</organism>
<evidence type="ECO:0000256" key="1">
    <source>
        <dbReference type="ARBA" id="ARBA00004589"/>
    </source>
</evidence>
<dbReference type="Proteomes" id="UP000235672">
    <property type="component" value="Unassembled WGS sequence"/>
</dbReference>
<dbReference type="InterPro" id="IPR008427">
    <property type="entry name" value="Extracellular_membr_CFEM_dom"/>
</dbReference>
<dbReference type="GO" id="GO:0005576">
    <property type="term" value="C:extracellular region"/>
    <property type="evidence" value="ECO:0007669"/>
    <property type="project" value="UniProtKB-SubCell"/>
</dbReference>
<feature type="region of interest" description="Disordered" evidence="10">
    <location>
        <begin position="201"/>
        <end position="267"/>
    </location>
</feature>